<organism evidence="3 4">
    <name type="scientific">Aureobasidium pullulans EXF-150</name>
    <dbReference type="NCBI Taxonomy" id="1043002"/>
    <lineage>
        <taxon>Eukaryota</taxon>
        <taxon>Fungi</taxon>
        <taxon>Dikarya</taxon>
        <taxon>Ascomycota</taxon>
        <taxon>Pezizomycotina</taxon>
        <taxon>Dothideomycetes</taxon>
        <taxon>Dothideomycetidae</taxon>
        <taxon>Dothideales</taxon>
        <taxon>Saccotheciaceae</taxon>
        <taxon>Aureobasidium</taxon>
    </lineage>
</organism>
<dbReference type="EMBL" id="KL584993">
    <property type="protein sequence ID" value="KEQ81223.1"/>
    <property type="molecule type" value="Genomic_DNA"/>
</dbReference>
<evidence type="ECO:0000313" key="4">
    <source>
        <dbReference type="Proteomes" id="UP000030706"/>
    </source>
</evidence>
<keyword evidence="4" id="KW-1185">Reference proteome</keyword>
<gene>
    <name evidence="3" type="ORF">M438DRAFT_408224</name>
</gene>
<dbReference type="AlphaFoldDB" id="A0A074X780"/>
<sequence>MFISDLLLGNYKDSHTYARAVILDLIVMALIALARIRYSLMASTLSLEDMSLHMLPRRSLFEDPRYNFSPHSGPLLSTASGEPLMYASTLPAPMPRYDQYGRPYDPPTPIPDQSYTRPAPSVDSSYGRERQSASPNVDRNALRRKADATFAKRSGRDESHPRTRLSPPRTIIDPELDNDTATNTSGLVTVDDLLRRWTHLDPD</sequence>
<evidence type="ECO:0000256" key="2">
    <source>
        <dbReference type="SAM" id="Phobius"/>
    </source>
</evidence>
<evidence type="ECO:0000256" key="1">
    <source>
        <dbReference type="SAM" id="MobiDB-lite"/>
    </source>
</evidence>
<keyword evidence="2" id="KW-0472">Membrane</keyword>
<feature type="non-terminal residue" evidence="3">
    <location>
        <position position="203"/>
    </location>
</feature>
<feature type="transmembrane region" description="Helical" evidence="2">
    <location>
        <begin position="16"/>
        <end position="36"/>
    </location>
</feature>
<keyword evidence="2" id="KW-1133">Transmembrane helix</keyword>
<evidence type="ECO:0000313" key="3">
    <source>
        <dbReference type="EMBL" id="KEQ81223.1"/>
    </source>
</evidence>
<proteinExistence type="predicted"/>
<accession>A0A074X780</accession>
<dbReference type="Proteomes" id="UP000030706">
    <property type="component" value="Unassembled WGS sequence"/>
</dbReference>
<dbReference type="RefSeq" id="XP_029757410.1">
    <property type="nucleotide sequence ID" value="XM_029909945.1"/>
</dbReference>
<dbReference type="HOGENOM" id="CLU_1351749_0_0_1"/>
<reference evidence="3 4" key="1">
    <citation type="journal article" date="2014" name="BMC Genomics">
        <title>Genome sequencing of four Aureobasidium pullulans varieties: biotechnological potential, stress tolerance, and description of new species.</title>
        <authorList>
            <person name="Gostin Ar C."/>
            <person name="Ohm R.A."/>
            <person name="Kogej T."/>
            <person name="Sonjak S."/>
            <person name="Turk M."/>
            <person name="Zajc J."/>
            <person name="Zalar P."/>
            <person name="Grube M."/>
            <person name="Sun H."/>
            <person name="Han J."/>
            <person name="Sharma A."/>
            <person name="Chiniquy J."/>
            <person name="Ngan C.Y."/>
            <person name="Lipzen A."/>
            <person name="Barry K."/>
            <person name="Grigoriev I.V."/>
            <person name="Gunde-Cimerman N."/>
        </authorList>
    </citation>
    <scope>NUCLEOTIDE SEQUENCE [LARGE SCALE GENOMIC DNA]</scope>
    <source>
        <strain evidence="3 4">EXF-150</strain>
    </source>
</reference>
<keyword evidence="2" id="KW-0812">Transmembrane</keyword>
<protein>
    <submittedName>
        <fullName evidence="3">Uncharacterized protein</fullName>
    </submittedName>
</protein>
<name>A0A074X780_AURPU</name>
<dbReference type="GeneID" id="40752251"/>
<feature type="region of interest" description="Disordered" evidence="1">
    <location>
        <begin position="96"/>
        <end position="183"/>
    </location>
</feature>